<protein>
    <recommendedName>
        <fullName evidence="1">non-specific serine/threonine protein kinase</fullName>
        <ecNumber evidence="1">2.7.11.1</ecNumber>
    </recommendedName>
</protein>
<evidence type="ECO:0000256" key="5">
    <source>
        <dbReference type="ARBA" id="ARBA00022777"/>
    </source>
</evidence>
<evidence type="ECO:0000313" key="8">
    <source>
        <dbReference type="EMBL" id="BDG62346.1"/>
    </source>
</evidence>
<dbReference type="PIRSF" id="PIRSF039117">
    <property type="entry name" value="KaiC"/>
    <property type="match status" value="1"/>
</dbReference>
<dbReference type="SMART" id="SM00382">
    <property type="entry name" value="AAA"/>
    <property type="match status" value="2"/>
</dbReference>
<keyword evidence="2" id="KW-0597">Phosphoprotein</keyword>
<dbReference type="InterPro" id="IPR010624">
    <property type="entry name" value="KaiC_dom"/>
</dbReference>
<feature type="domain" description="KaiC" evidence="7">
    <location>
        <begin position="5"/>
        <end position="236"/>
    </location>
</feature>
<dbReference type="Gene3D" id="3.40.50.300">
    <property type="entry name" value="P-loop containing nucleotide triphosphate hydrolases"/>
    <property type="match status" value="2"/>
</dbReference>
<dbReference type="KEGG" id="cmic:caldi_34360"/>
<feature type="domain" description="KaiC" evidence="7">
    <location>
        <begin position="239"/>
        <end position="465"/>
    </location>
</feature>
<dbReference type="GO" id="GO:0004674">
    <property type="term" value="F:protein serine/threonine kinase activity"/>
    <property type="evidence" value="ECO:0007669"/>
    <property type="project" value="UniProtKB-EC"/>
</dbReference>
<organism evidence="8 9">
    <name type="scientific">Caldinitratiruptor microaerophilus</name>
    <dbReference type="NCBI Taxonomy" id="671077"/>
    <lineage>
        <taxon>Bacteria</taxon>
        <taxon>Bacillati</taxon>
        <taxon>Bacillota</taxon>
        <taxon>Clostridia</taxon>
        <taxon>Eubacteriales</taxon>
        <taxon>Symbiobacteriaceae</taxon>
        <taxon>Caldinitratiruptor</taxon>
    </lineage>
</organism>
<evidence type="ECO:0000259" key="7">
    <source>
        <dbReference type="PROSITE" id="PS51146"/>
    </source>
</evidence>
<evidence type="ECO:0000256" key="4">
    <source>
        <dbReference type="ARBA" id="ARBA00022737"/>
    </source>
</evidence>
<proteinExistence type="predicted"/>
<dbReference type="AlphaFoldDB" id="A0AA35G9R2"/>
<keyword evidence="3" id="KW-0808">Transferase</keyword>
<keyword evidence="4" id="KW-0677">Repeat</keyword>
<sequence>MDAIERIATSVPGLDQVLQGGIPRYALTLVSGAPGSGKTILVQQVLFGAARPEAPAVYATTLSEPPLKLARYQRTLTFFQQDMVGRSIHLLDLGTPLRRGGLEAAFDALDQAVRQRRPALLAIDSFKAMGDMAADDRSWRTFIFDLAARLPIWGVTAFLVGEYEEADLVSRPEFAVADCILHLYGTEDHRLQRRHLRVMKLRGSGFLRGEHLLSIGPDGIRVYPRRDLRDYAPVAAPGGRVTSGVPGLDDLMGGGLFQGSVALYAGPSGSGKTVLALSFAAAQAAAGRPGLYVSFEEPADHLREYVARLSLDSGDGGCLHLRHLSPVELDLDMQAVQLLEEVRAGGYTWVVLDGVGSLRDLPVHARGYQLFLWDLVTALRRLGVATILTLDTGDPFGRAHLSDQMLSVLADTVMVLRYLPSDQELARGLMVMKMRGSAHDTRLVRFTIGAGGVSLGAAVGSEELR</sequence>
<dbReference type="PANTHER" id="PTHR42926">
    <property type="match status" value="1"/>
</dbReference>
<dbReference type="InterPro" id="IPR051347">
    <property type="entry name" value="Circadian_clock_KaiC-rel"/>
</dbReference>
<dbReference type="GO" id="GO:0016787">
    <property type="term" value="F:hydrolase activity"/>
    <property type="evidence" value="ECO:0007669"/>
    <property type="project" value="UniProtKB-KW"/>
</dbReference>
<evidence type="ECO:0000256" key="1">
    <source>
        <dbReference type="ARBA" id="ARBA00012513"/>
    </source>
</evidence>
<dbReference type="EC" id="2.7.11.1" evidence="1"/>
<evidence type="ECO:0000256" key="3">
    <source>
        <dbReference type="ARBA" id="ARBA00022679"/>
    </source>
</evidence>
<dbReference type="RefSeq" id="WP_264842934.1">
    <property type="nucleotide sequence ID" value="NZ_AP025628.1"/>
</dbReference>
<reference evidence="8" key="1">
    <citation type="submission" date="2022-03" db="EMBL/GenBank/DDBJ databases">
        <title>Complete genome sequence of Caldinitratiruptor microaerophilus.</title>
        <authorList>
            <person name="Mukaiyama R."/>
            <person name="Nishiyama T."/>
            <person name="Ueda K."/>
        </authorList>
    </citation>
    <scope>NUCLEOTIDE SEQUENCE</scope>
    <source>
        <strain evidence="8">JCM 16183</strain>
    </source>
</reference>
<dbReference type="GO" id="GO:0005524">
    <property type="term" value="F:ATP binding"/>
    <property type="evidence" value="ECO:0007669"/>
    <property type="project" value="InterPro"/>
</dbReference>
<accession>A0AA35G9R2</accession>
<dbReference type="InterPro" id="IPR014774">
    <property type="entry name" value="KaiC-like_dom"/>
</dbReference>
<keyword evidence="9" id="KW-1185">Reference proteome</keyword>
<dbReference type="InterPro" id="IPR030665">
    <property type="entry name" value="KaiC"/>
</dbReference>
<dbReference type="EMBL" id="AP025628">
    <property type="protein sequence ID" value="BDG62346.1"/>
    <property type="molecule type" value="Genomic_DNA"/>
</dbReference>
<dbReference type="PANTHER" id="PTHR42926:SF1">
    <property type="entry name" value="CIRCADIAN CLOCK OSCILLATOR PROTEIN KAIC 1"/>
    <property type="match status" value="1"/>
</dbReference>
<dbReference type="Pfam" id="PF06745">
    <property type="entry name" value="ATPase"/>
    <property type="match status" value="2"/>
</dbReference>
<dbReference type="InterPro" id="IPR027417">
    <property type="entry name" value="P-loop_NTPase"/>
</dbReference>
<dbReference type="PRINTS" id="PR01874">
    <property type="entry name" value="DNAREPAIRADA"/>
</dbReference>
<evidence type="ECO:0000256" key="2">
    <source>
        <dbReference type="ARBA" id="ARBA00022553"/>
    </source>
</evidence>
<dbReference type="InterPro" id="IPR003593">
    <property type="entry name" value="AAA+_ATPase"/>
</dbReference>
<evidence type="ECO:0000256" key="6">
    <source>
        <dbReference type="ARBA" id="ARBA00022801"/>
    </source>
</evidence>
<dbReference type="SUPFAM" id="SSF52540">
    <property type="entry name" value="P-loop containing nucleoside triphosphate hydrolases"/>
    <property type="match status" value="2"/>
</dbReference>
<keyword evidence="5" id="KW-0418">Kinase</keyword>
<dbReference type="PROSITE" id="PS51146">
    <property type="entry name" value="KAIC"/>
    <property type="match status" value="2"/>
</dbReference>
<evidence type="ECO:0000313" key="9">
    <source>
        <dbReference type="Proteomes" id="UP001163687"/>
    </source>
</evidence>
<keyword evidence="6" id="KW-0378">Hydrolase</keyword>
<name>A0AA35G9R2_9FIRM</name>
<dbReference type="Proteomes" id="UP001163687">
    <property type="component" value="Chromosome"/>
</dbReference>
<gene>
    <name evidence="8" type="ORF">caldi_34360</name>
</gene>